<feature type="compositionally biased region" description="Polar residues" evidence="9">
    <location>
        <begin position="2569"/>
        <end position="2582"/>
    </location>
</feature>
<dbReference type="InterPro" id="IPR022011">
    <property type="entry name" value="IR1-M"/>
</dbReference>
<dbReference type="PROSITE" id="PS01358">
    <property type="entry name" value="ZF_RANBP2_1"/>
    <property type="match status" value="4"/>
</dbReference>
<dbReference type="PANTHER" id="PTHR23138">
    <property type="entry name" value="RAN BINDING PROTEIN"/>
    <property type="match status" value="1"/>
</dbReference>
<dbReference type="PANTHER" id="PTHR23138:SF87">
    <property type="entry name" value="E3 SUMO-PROTEIN LIGASE RANBP2"/>
    <property type="match status" value="1"/>
</dbReference>
<feature type="compositionally biased region" description="Polar residues" evidence="9">
    <location>
        <begin position="1759"/>
        <end position="1771"/>
    </location>
</feature>
<evidence type="ECO:0000256" key="4">
    <source>
        <dbReference type="ARBA" id="ARBA00022771"/>
    </source>
</evidence>
<evidence type="ECO:0000256" key="3">
    <source>
        <dbReference type="ARBA" id="ARBA00022737"/>
    </source>
</evidence>
<feature type="region of interest" description="Disordered" evidence="9">
    <location>
        <begin position="2529"/>
        <end position="2605"/>
    </location>
</feature>
<evidence type="ECO:0000256" key="6">
    <source>
        <dbReference type="PROSITE-ProRule" id="PRU00322"/>
    </source>
</evidence>
<sequence>MRRSKAEVERYIASVQSASPSPREKSMKGFFFAKLYFEAKEYELAKRYISTYLNVQERDPKAHKFLGHLYEIEDNIHKAVGCYKRSVELNPTQKDLVLKIAQLLCDQNVDDGRTQYWIERASKLFPGSPAVFKLKEKLLNIKGDVGWNQLFDLIQSELYARPDDVYVNIRLVELYRSDKRLEEAVNHCLNTEKKGALRTSLEWCSCVVHILKDYIESLQNVTSDKTMWRSLNRELLLAHCNLMLLTLSTRDVQEARKTFQSFDHTLQSVKPHACGTDDLATAFQEIRGHFYMHAATLLLKMAQESEAQWRAVTEPAALCYLIAFQVPRPKNKSIKRDENGQDLLELLACDRQSQSGHMLLNLIQNQPDFCKMVVETFANKSGQTALFEVLFENEAMMEQSFLGCDDIRSVDCSNPELAELARSDNGSIRFHNCDLHHLTWLGLQWHDLDSLPTVRKWLKQLFPRLPQETSKLDTNAPESICLLDLEVFLLGVIFTSHLQLQDHFNVHYSAHQPRCLPMAICKPLCTERHRSWWDAVYNLIHRKAQPGTSAKLRLLVQHELHTVRALEKHGLQPSLIIHWARNLQKTGTTLNSFYDQREYMGRCVYYWKKVLPWLEIIKKKRSIPEPVDPLFKHFHSQDIQVNEVQEYEVEAQLAFASLNLVDGNTEEAIQAFDGINNVVAYWNLALIFQRKAEAIENDSPEEQDECKNYLKKCREYLLKIIEDSFASGTVAEKLPVSIDSVKEMLDSVMQELGEYCGEESPVFNGDSPRINSEIKHSTPSPTKFTLSPTKSFKLSPKTPPRWVEDQKSLLQMLCHRVEALKNEVEELKSNNSNVNLSPHRWPSDSFAPDAMPDSYQGAQSFHGAPLTVSTSGPAVFYNQSPAYNSQYPLRTAAAVAPSKAPVYGVNRLAPQQHIYGYQQQMHTPPLQNSSSCVFTQEIYGAPIRFESPAPGLLSPRGDEYYNYSIPPNSANPPLPEPGYFTKPSMGPPSSDSKIVEFGKTHFGPAMQTDVTKVSPFITPGQAASSSFKFNSNFKSNDGDFTFTPPQIVAPGTAFTGSESLFGLLTSDKTYQDGYAVQDSNTDQKNRFNFGSNSISDHCLTDTITQSQNKTPLFFGNGDQPFSFQDPGKITFETPNVEAADRSHESDGGSIVGAAEDDGPHFEPVVPLPDKVEVKTGEEDEEELFSNRAKLFRFDAELKEWKERGIGIVKILRHTKSGKIRLLMRREQVLKICANHYINPDMTLKPNAGSDKSYVWHALDYADEMARPEQLAIRFKTPEEASLFKQKFEDAQKLLKELTAASTTPQQSVLTSQKAPSKEARDPDKSSGGSSNIALQFARKPGEWDCDVCCVRNDPSASVCVACQTPSAHISTKVTPASIGDISMLNVPILPKFTFSKAPVTSPSIGFSEHLRKKKGQWDCSVCLVTNEPTAKMCVACMTPNTGSVVGSNQQVSSNKFGSGDLSTSMKSDFGSRFSIKEGQWDCSVCLVRNEASSASCVSCLTPNPEATLATTVAFPSTPSFKFGSSSETSTLTLAGFGTQFLKKEGQWDCATCLVRNESSQVNCASCQTPNPSVKTVPSATLTSSAFTFGLKSKLSEPTDGQSGSGFKSVFPEGSFKFGTNEQTITPSTFKFQIPSSTSEAKTGKEGFSFSMPVPPGGFKFGIQEPNKNDSKQGPVKQLADIVQKDSISEVKVKPAENKTSLAEEGTNKQTSEMFFGLKANTFTFADLAKSSSGKGYEFGKKDPEFKGFSRAGEKLFSSTNNFSGGQLNTSSEQERGDELYQTEERDDIHFEPVVQLPEKVELVTGEEEEQVLYSQRVKLFRFDPDTSQWKERGVGNLKILRNQDNGKLRILMRREQVLKVCSNHWITTTMNLKPLSGSDRAWMWLANDFSDGDAKLEQLAAKFKTPEQAEEFRQKFEECQMLLLDIPLQTPHKLLDTGRSAQLIQKAEEMKTGLKDMKTFLTEDRATRPEEDCRNLSSMSNTSGLVIKPHAESTGPTLEWDNYDLRGEALDDNLDNSVYASPLASSPEKTNLFRFGDSTAGFNFSFQPVLSPSKSPIKLNQSRVSVGTDDESDINQEDEKDGQYFEPVVPLPDLVEVSSGEENEQVVFCHRAKLYRFDKDVNQWKEKGIGDIKILQNYDTKIVRVLMRRDQVLKLCANHRITPDLDLKPMIGTERAWVWTAHDFSEGEGQLEMFAVRFKLQDVADSFKQIFEEAKQSLEKETLLTPLSSRGNTPRVSPCGKLAVAVLEETTKERTDIDTKDPTPEKSNTSCSSATPTKAVVSPPKFVFGSDSVKNIFSCEKPTSFTFGSTLASGPLFGFSYTPSETRSEKKSSVNQDITVKKLDFSTRGKSYDISASNVNKVSGSAVVSSTLNGSLQTNAFQIPANAENKKEADPSDDVIFVSELIPTPEQKALAESLQLPVTFFCYKNRPDYTSDDEPDDEDFETAVKQLNGKLYLDSRNVCTSSQDAVTDTAHTESQECILVWEKRPTPEERSKAESLKLPPTFFCGISIDTDEDKDPQEDFDTEVRKIKGSDESPNEEVSSSADVVSSKEGETLILPSVKSEIEPDSTSDSAQKVQPSLDTDDQPVDLSIKTEHPTPDSTSQGLKNFDLFGFSSSIGQSFADIASTSSGDFAFGTSDANFKWQNTGEVVFKSLAVSKREDEEGDEEPVQNDEIHFDPIVSLPEVEVRSGEEDEEILFKERAKLYRWDRDLGQWKERGVGEIKILYHQENKYYRVLMRRDQVLKVCANHVISKSMDIQPLSTSNNALVWTAMDYSEGEGKVEQLAVRFKTQEMTNAFKKQFEECQLNLPEIEHVS</sequence>
<dbReference type="GO" id="GO:0008270">
    <property type="term" value="F:zinc ion binding"/>
    <property type="evidence" value="ECO:0007669"/>
    <property type="project" value="UniProtKB-KW"/>
</dbReference>
<dbReference type="GO" id="GO:0006607">
    <property type="term" value="P:NLS-bearing protein import into nucleus"/>
    <property type="evidence" value="ECO:0007669"/>
    <property type="project" value="TreeGrafter"/>
</dbReference>
<feature type="region of interest" description="Disordered" evidence="9">
    <location>
        <begin position="1759"/>
        <end position="1780"/>
    </location>
</feature>
<keyword evidence="13" id="KW-1185">Reference proteome</keyword>
<feature type="compositionally biased region" description="Polar residues" evidence="9">
    <location>
        <begin position="2265"/>
        <end position="2276"/>
    </location>
</feature>
<gene>
    <name evidence="12" type="ORF">NDU88_006304</name>
</gene>
<dbReference type="Pfam" id="PF00638">
    <property type="entry name" value="Ran_BP1"/>
    <property type="match status" value="4"/>
</dbReference>
<keyword evidence="5" id="KW-0862">Zinc</keyword>
<dbReference type="Gene3D" id="4.10.1060.10">
    <property type="entry name" value="Zinc finger, RanBP2-type"/>
    <property type="match status" value="4"/>
</dbReference>
<proteinExistence type="predicted"/>
<evidence type="ECO:0000256" key="7">
    <source>
        <dbReference type="PROSITE-ProRule" id="PRU00339"/>
    </source>
</evidence>
<feature type="compositionally biased region" description="Basic and acidic residues" evidence="9">
    <location>
        <begin position="2252"/>
        <end position="2264"/>
    </location>
</feature>
<dbReference type="SMART" id="SM00160">
    <property type="entry name" value="RanBD"/>
    <property type="match status" value="4"/>
</dbReference>
<feature type="domain" description="RanBP2-type" evidence="11">
    <location>
        <begin position="1339"/>
        <end position="1368"/>
    </location>
</feature>
<keyword evidence="8" id="KW-0175">Coiled coil</keyword>
<dbReference type="FunFam" id="4.10.1060.10:FF:000003">
    <property type="entry name" value="E3 SUMO-protein ligase RanBP2"/>
    <property type="match status" value="4"/>
</dbReference>
<dbReference type="PROSITE" id="PS50196">
    <property type="entry name" value="RANBD1"/>
    <property type="match status" value="4"/>
</dbReference>
<keyword evidence="4 6" id="KW-0863">Zinc-finger</keyword>
<feature type="domain" description="RanBD1" evidence="10">
    <location>
        <begin position="2084"/>
        <end position="2220"/>
    </location>
</feature>
<evidence type="ECO:0000256" key="5">
    <source>
        <dbReference type="ARBA" id="ARBA00022833"/>
    </source>
</evidence>
<feature type="region of interest" description="Disordered" evidence="9">
    <location>
        <begin position="2252"/>
        <end position="2276"/>
    </location>
</feature>
<feature type="region of interest" description="Disordered" evidence="9">
    <location>
        <begin position="2061"/>
        <end position="2080"/>
    </location>
</feature>
<dbReference type="PROSITE" id="PS50005">
    <property type="entry name" value="TPR"/>
    <property type="match status" value="1"/>
</dbReference>
<keyword evidence="2" id="KW-0479">Metal-binding</keyword>
<feature type="repeat" description="TPR" evidence="7">
    <location>
        <begin position="60"/>
        <end position="93"/>
    </location>
</feature>
<feature type="domain" description="RanBP2-type" evidence="11">
    <location>
        <begin position="1543"/>
        <end position="1572"/>
    </location>
</feature>
<feature type="domain" description="RanBD1" evidence="10">
    <location>
        <begin position="1160"/>
        <end position="1296"/>
    </location>
</feature>
<dbReference type="GO" id="GO:0005096">
    <property type="term" value="F:GTPase activator activity"/>
    <property type="evidence" value="ECO:0007669"/>
    <property type="project" value="TreeGrafter"/>
</dbReference>
<dbReference type="GO" id="GO:0005737">
    <property type="term" value="C:cytoplasm"/>
    <property type="evidence" value="ECO:0007669"/>
    <property type="project" value="TreeGrafter"/>
</dbReference>
<evidence type="ECO:0000313" key="13">
    <source>
        <dbReference type="Proteomes" id="UP001066276"/>
    </source>
</evidence>
<feature type="domain" description="RanBD1" evidence="10">
    <location>
        <begin position="2677"/>
        <end position="2812"/>
    </location>
</feature>
<dbReference type="Gene3D" id="1.25.40.10">
    <property type="entry name" value="Tetratricopeptide repeat domain"/>
    <property type="match status" value="1"/>
</dbReference>
<name>A0AAV7NRE6_PLEWA</name>
<protein>
    <recommendedName>
        <fullName evidence="14">E3 SUMO-protein ligase RanBP2</fullName>
    </recommendedName>
</protein>
<feature type="region of interest" description="Disordered" evidence="9">
    <location>
        <begin position="1304"/>
        <end position="1331"/>
    </location>
</feature>
<evidence type="ECO:0008006" key="14">
    <source>
        <dbReference type="Google" id="ProtNLM"/>
    </source>
</evidence>
<feature type="domain" description="RanBD1" evidence="10">
    <location>
        <begin position="1789"/>
        <end position="1925"/>
    </location>
</feature>
<dbReference type="InterPro" id="IPR019734">
    <property type="entry name" value="TPR_rpt"/>
</dbReference>
<evidence type="ECO:0000256" key="9">
    <source>
        <dbReference type="SAM" id="MobiDB-lite"/>
    </source>
</evidence>
<comment type="caution">
    <text evidence="12">The sequence shown here is derived from an EMBL/GenBank/DDBJ whole genome shotgun (WGS) entry which is preliminary data.</text>
</comment>
<feature type="domain" description="RanBP2-type" evidence="11">
    <location>
        <begin position="1413"/>
        <end position="1442"/>
    </location>
</feature>
<dbReference type="SUPFAM" id="SSF90209">
    <property type="entry name" value="Ran binding protein zinc finger-like"/>
    <property type="match status" value="4"/>
</dbReference>
<dbReference type="InterPro" id="IPR011993">
    <property type="entry name" value="PH-like_dom_sf"/>
</dbReference>
<evidence type="ECO:0000313" key="12">
    <source>
        <dbReference type="EMBL" id="KAJ1118109.1"/>
    </source>
</evidence>
<dbReference type="InterPro" id="IPR000156">
    <property type="entry name" value="Ran_bind_dom"/>
</dbReference>
<evidence type="ECO:0000256" key="2">
    <source>
        <dbReference type="ARBA" id="ARBA00022723"/>
    </source>
</evidence>
<dbReference type="SMART" id="SM00547">
    <property type="entry name" value="ZnF_RBZ"/>
    <property type="match status" value="4"/>
</dbReference>
<dbReference type="InterPro" id="IPR045255">
    <property type="entry name" value="RanBP1-like"/>
</dbReference>
<organism evidence="12 13">
    <name type="scientific">Pleurodeles waltl</name>
    <name type="common">Iberian ribbed newt</name>
    <dbReference type="NCBI Taxonomy" id="8319"/>
    <lineage>
        <taxon>Eukaryota</taxon>
        <taxon>Metazoa</taxon>
        <taxon>Chordata</taxon>
        <taxon>Craniata</taxon>
        <taxon>Vertebrata</taxon>
        <taxon>Euteleostomi</taxon>
        <taxon>Amphibia</taxon>
        <taxon>Batrachia</taxon>
        <taxon>Caudata</taxon>
        <taxon>Salamandroidea</taxon>
        <taxon>Salamandridae</taxon>
        <taxon>Pleurodelinae</taxon>
        <taxon>Pleurodeles</taxon>
    </lineage>
</organism>
<dbReference type="SUPFAM" id="SSF50729">
    <property type="entry name" value="PH domain-like"/>
    <property type="match status" value="4"/>
</dbReference>
<dbReference type="EMBL" id="JANPWB010000012">
    <property type="protein sequence ID" value="KAJ1118109.1"/>
    <property type="molecule type" value="Genomic_DNA"/>
</dbReference>
<dbReference type="CDD" id="cd13177">
    <property type="entry name" value="RanBD2_RanBP2-like"/>
    <property type="match status" value="1"/>
</dbReference>
<reference evidence="12" key="1">
    <citation type="journal article" date="2022" name="bioRxiv">
        <title>Sequencing and chromosome-scale assembly of the giantPleurodeles waltlgenome.</title>
        <authorList>
            <person name="Brown T."/>
            <person name="Elewa A."/>
            <person name="Iarovenko S."/>
            <person name="Subramanian E."/>
            <person name="Araus A.J."/>
            <person name="Petzold A."/>
            <person name="Susuki M."/>
            <person name="Suzuki K.-i.T."/>
            <person name="Hayashi T."/>
            <person name="Toyoda A."/>
            <person name="Oliveira C."/>
            <person name="Osipova E."/>
            <person name="Leigh N.D."/>
            <person name="Simon A."/>
            <person name="Yun M.H."/>
        </authorList>
    </citation>
    <scope>NUCLEOTIDE SEQUENCE</scope>
    <source>
        <strain evidence="12">20211129_DDA</strain>
        <tissue evidence="12">Liver</tissue>
    </source>
</reference>
<dbReference type="SUPFAM" id="SSF48452">
    <property type="entry name" value="TPR-like"/>
    <property type="match status" value="1"/>
</dbReference>
<dbReference type="Proteomes" id="UP001066276">
    <property type="component" value="Chromosome 8"/>
</dbReference>
<keyword evidence="7" id="KW-0802">TPR repeat</keyword>
<dbReference type="InterPro" id="IPR011990">
    <property type="entry name" value="TPR-like_helical_dom_sf"/>
</dbReference>
<dbReference type="InterPro" id="IPR036443">
    <property type="entry name" value="Znf_RanBP2_sf"/>
</dbReference>
<dbReference type="PROSITE" id="PS50199">
    <property type="entry name" value="ZF_RANBP2_2"/>
    <property type="match status" value="4"/>
</dbReference>
<keyword evidence="1" id="KW-0597">Phosphoprotein</keyword>
<feature type="compositionally biased region" description="Basic and acidic residues" evidence="9">
    <location>
        <begin position="1315"/>
        <end position="1324"/>
    </location>
</feature>
<dbReference type="Pfam" id="PF12185">
    <property type="entry name" value="IR1-M"/>
    <property type="match status" value="2"/>
</dbReference>
<feature type="compositionally biased region" description="Polar residues" evidence="9">
    <location>
        <begin position="1304"/>
        <end position="1314"/>
    </location>
</feature>
<accession>A0AAV7NRE6</accession>
<dbReference type="FunFam" id="1.25.40.10:FF:000114">
    <property type="entry name" value="E3 SUMO-protein ligase RanBP2 isoform X1"/>
    <property type="match status" value="1"/>
</dbReference>
<evidence type="ECO:0000256" key="8">
    <source>
        <dbReference type="SAM" id="Coils"/>
    </source>
</evidence>
<feature type="coiled-coil region" evidence="8">
    <location>
        <begin position="803"/>
        <end position="837"/>
    </location>
</feature>
<dbReference type="SMART" id="SM00028">
    <property type="entry name" value="TPR"/>
    <property type="match status" value="1"/>
</dbReference>
<evidence type="ECO:0000259" key="11">
    <source>
        <dbReference type="PROSITE" id="PS50199"/>
    </source>
</evidence>
<feature type="compositionally biased region" description="Acidic residues" evidence="9">
    <location>
        <begin position="2068"/>
        <end position="2080"/>
    </location>
</feature>
<keyword evidence="3" id="KW-0677">Repeat</keyword>
<dbReference type="InterPro" id="IPR001876">
    <property type="entry name" value="Znf_RanBP2"/>
</dbReference>
<dbReference type="Pfam" id="PF00641">
    <property type="entry name" value="Zn_ribbon_RanBP"/>
    <property type="match status" value="4"/>
</dbReference>
<dbReference type="GO" id="GO:0005643">
    <property type="term" value="C:nuclear pore"/>
    <property type="evidence" value="ECO:0007669"/>
    <property type="project" value="TreeGrafter"/>
</dbReference>
<evidence type="ECO:0000259" key="10">
    <source>
        <dbReference type="PROSITE" id="PS50196"/>
    </source>
</evidence>
<dbReference type="Gene3D" id="2.30.29.30">
    <property type="entry name" value="Pleckstrin-homology domain (PH domain)/Phosphotyrosine-binding domain (PTB)"/>
    <property type="match status" value="4"/>
</dbReference>
<feature type="domain" description="RanBP2-type" evidence="11">
    <location>
        <begin position="1476"/>
        <end position="1505"/>
    </location>
</feature>
<evidence type="ECO:0000256" key="1">
    <source>
        <dbReference type="ARBA" id="ARBA00022553"/>
    </source>
</evidence>
<dbReference type="FunFam" id="2.30.29.30:FF:000018">
    <property type="entry name" value="E3 SUMO-protein ligase RanBP2"/>
    <property type="match status" value="4"/>
</dbReference>